<evidence type="ECO:0000313" key="7">
    <source>
        <dbReference type="EMBL" id="KPL73071.1"/>
    </source>
</evidence>
<evidence type="ECO:0000259" key="6">
    <source>
        <dbReference type="Pfam" id="PF04545"/>
    </source>
</evidence>
<dbReference type="SUPFAM" id="SSF100950">
    <property type="entry name" value="NagB/RpiA/CoA transferase-like"/>
    <property type="match status" value="1"/>
</dbReference>
<dbReference type="EMBL" id="LGCL01000036">
    <property type="protein sequence ID" value="KPL73071.1"/>
    <property type="molecule type" value="Genomic_DNA"/>
</dbReference>
<evidence type="ECO:0000256" key="1">
    <source>
        <dbReference type="ARBA" id="ARBA00010466"/>
    </source>
</evidence>
<dbReference type="GO" id="GO:0006352">
    <property type="term" value="P:DNA-templated transcription initiation"/>
    <property type="evidence" value="ECO:0007669"/>
    <property type="project" value="InterPro"/>
</dbReference>
<comment type="similarity">
    <text evidence="1">Belongs to the SorC transcriptional regulatory family.</text>
</comment>
<accession>A0A0P6XMD2</accession>
<dbReference type="GO" id="GO:0003700">
    <property type="term" value="F:DNA-binding transcription factor activity"/>
    <property type="evidence" value="ECO:0007669"/>
    <property type="project" value="InterPro"/>
</dbReference>
<dbReference type="InterPro" id="IPR007630">
    <property type="entry name" value="RNA_pol_sigma70_r4"/>
</dbReference>
<dbReference type="PANTHER" id="PTHR34294">
    <property type="entry name" value="TRANSCRIPTIONAL REGULATOR-RELATED"/>
    <property type="match status" value="1"/>
</dbReference>
<proteinExistence type="inferred from homology"/>
<dbReference type="GO" id="GO:0003677">
    <property type="term" value="F:DNA binding"/>
    <property type="evidence" value="ECO:0007669"/>
    <property type="project" value="UniProtKB-KW"/>
</dbReference>
<protein>
    <recommendedName>
        <fullName evidence="9">Sugar-binding domain-containing protein</fullName>
    </recommendedName>
</protein>
<comment type="caution">
    <text evidence="7">The sequence shown here is derived from an EMBL/GenBank/DDBJ whole genome shotgun (WGS) entry which is preliminary data.</text>
</comment>
<evidence type="ECO:0000256" key="2">
    <source>
        <dbReference type="ARBA" id="ARBA00023015"/>
    </source>
</evidence>
<evidence type="ECO:0008006" key="9">
    <source>
        <dbReference type="Google" id="ProtNLM"/>
    </source>
</evidence>
<gene>
    <name evidence="7" type="ORF">ADN00_14860</name>
</gene>
<evidence type="ECO:0000256" key="4">
    <source>
        <dbReference type="ARBA" id="ARBA00023163"/>
    </source>
</evidence>
<dbReference type="Proteomes" id="UP000050417">
    <property type="component" value="Unassembled WGS sequence"/>
</dbReference>
<dbReference type="STRING" id="1134406.ADN00_14860"/>
<keyword evidence="4" id="KW-0804">Transcription</keyword>
<dbReference type="Pfam" id="PF04198">
    <property type="entry name" value="Sugar-bind"/>
    <property type="match status" value="1"/>
</dbReference>
<dbReference type="Gene3D" id="3.40.50.1360">
    <property type="match status" value="1"/>
</dbReference>
<dbReference type="GO" id="GO:0030246">
    <property type="term" value="F:carbohydrate binding"/>
    <property type="evidence" value="ECO:0007669"/>
    <property type="project" value="InterPro"/>
</dbReference>
<dbReference type="Pfam" id="PF04545">
    <property type="entry name" value="Sigma70_r4"/>
    <property type="match status" value="1"/>
</dbReference>
<dbReference type="RefSeq" id="WP_075063819.1">
    <property type="nucleotide sequence ID" value="NZ_LGCL01000036.1"/>
</dbReference>
<reference evidence="7 8" key="1">
    <citation type="submission" date="2015-07" db="EMBL/GenBank/DDBJ databases">
        <title>Genome sequence of Ornatilinea apprima DSM 23815.</title>
        <authorList>
            <person name="Hemp J."/>
            <person name="Ward L.M."/>
            <person name="Pace L.A."/>
            <person name="Fischer W.W."/>
        </authorList>
    </citation>
    <scope>NUCLEOTIDE SEQUENCE [LARGE SCALE GENOMIC DNA]</scope>
    <source>
        <strain evidence="7 8">P3M-1</strain>
    </source>
</reference>
<dbReference type="InterPro" id="IPR007324">
    <property type="entry name" value="Sugar-bd_dom_put"/>
</dbReference>
<organism evidence="7 8">
    <name type="scientific">Ornatilinea apprima</name>
    <dbReference type="NCBI Taxonomy" id="1134406"/>
    <lineage>
        <taxon>Bacteria</taxon>
        <taxon>Bacillati</taxon>
        <taxon>Chloroflexota</taxon>
        <taxon>Anaerolineae</taxon>
        <taxon>Anaerolineales</taxon>
        <taxon>Anaerolineaceae</taxon>
        <taxon>Ornatilinea</taxon>
    </lineage>
</organism>
<evidence type="ECO:0000313" key="8">
    <source>
        <dbReference type="Proteomes" id="UP000050417"/>
    </source>
</evidence>
<keyword evidence="2" id="KW-0805">Transcription regulation</keyword>
<dbReference type="AlphaFoldDB" id="A0A0P6XMD2"/>
<keyword evidence="3" id="KW-0238">DNA-binding</keyword>
<dbReference type="Gene3D" id="1.10.10.60">
    <property type="entry name" value="Homeodomain-like"/>
    <property type="match status" value="1"/>
</dbReference>
<sequence>MYDEIDQQRILYKIAKSYYEDGLTQKQIGKRLGLSRIKVSRMLKQAREQKIVQISLSAPEDGRSDLEHAIEKKYGIDEVITTTPPSYNREGVIRALGPLAAEALVRSIKGDEVIGLTWGSSLLSVVDSLPAEHWPAIRVVQMLGGMSQPDAEINGVDLTRRMAQAFEARPIILSAPGVVNSPEVRNALINAPAVSKALSMAAAAQIAVVGLGVFSPDSAVLQNEIFTPQEVDRLVAKGAIGDICLQYFNQNGERIEDPIHNRIIGLELHQVKRISRVIGVAGGEEKWIAIRAALRAKLINVLVTDDRTAEMLLRN</sequence>
<name>A0A0P6XMD2_9CHLR</name>
<dbReference type="OrthoDB" id="58802at2"/>
<keyword evidence="8" id="KW-1185">Reference proteome</keyword>
<feature type="domain" description="RNA polymerase sigma-70 region 4" evidence="6">
    <location>
        <begin position="18"/>
        <end position="48"/>
    </location>
</feature>
<dbReference type="InterPro" id="IPR051054">
    <property type="entry name" value="SorC_transcr_regulators"/>
</dbReference>
<feature type="domain" description="Sugar-binding" evidence="5">
    <location>
        <begin position="63"/>
        <end position="314"/>
    </location>
</feature>
<evidence type="ECO:0000256" key="3">
    <source>
        <dbReference type="ARBA" id="ARBA00023125"/>
    </source>
</evidence>
<dbReference type="PANTHER" id="PTHR34294:SF1">
    <property type="entry name" value="TRANSCRIPTIONAL REGULATOR LSRR"/>
    <property type="match status" value="1"/>
</dbReference>
<dbReference type="InterPro" id="IPR037171">
    <property type="entry name" value="NagB/RpiA_transferase-like"/>
</dbReference>
<evidence type="ECO:0000259" key="5">
    <source>
        <dbReference type="Pfam" id="PF04198"/>
    </source>
</evidence>